<accession>A0A560H8I6</accession>
<name>A0A560H8I6_9PROT</name>
<dbReference type="Pfam" id="PF13289">
    <property type="entry name" value="SIR2_2"/>
    <property type="match status" value="1"/>
</dbReference>
<gene>
    <name evidence="1" type="ORF">FBZ90_106216</name>
</gene>
<keyword evidence="2" id="KW-1185">Reference proteome</keyword>
<dbReference type="Proteomes" id="UP000315751">
    <property type="component" value="Unassembled WGS sequence"/>
</dbReference>
<organism evidence="1 2">
    <name type="scientific">Nitrospirillum amazonense</name>
    <dbReference type="NCBI Taxonomy" id="28077"/>
    <lineage>
        <taxon>Bacteria</taxon>
        <taxon>Pseudomonadati</taxon>
        <taxon>Pseudomonadota</taxon>
        <taxon>Alphaproteobacteria</taxon>
        <taxon>Rhodospirillales</taxon>
        <taxon>Azospirillaceae</taxon>
        <taxon>Nitrospirillum</taxon>
    </lineage>
</organism>
<dbReference type="EMBL" id="VITR01000006">
    <property type="protein sequence ID" value="TWB42616.1"/>
    <property type="molecule type" value="Genomic_DNA"/>
</dbReference>
<evidence type="ECO:0000313" key="1">
    <source>
        <dbReference type="EMBL" id="TWB42616.1"/>
    </source>
</evidence>
<reference evidence="1 2" key="1">
    <citation type="submission" date="2019-06" db="EMBL/GenBank/DDBJ databases">
        <title>Genomic Encyclopedia of Type Strains, Phase IV (KMG-V): Genome sequencing to study the core and pangenomes of soil and plant-associated prokaryotes.</title>
        <authorList>
            <person name="Whitman W."/>
        </authorList>
    </citation>
    <scope>NUCLEOTIDE SEQUENCE [LARGE SCALE GENOMIC DNA]</scope>
    <source>
        <strain evidence="1 2">BR 11622</strain>
    </source>
</reference>
<dbReference type="InterPro" id="IPR029035">
    <property type="entry name" value="DHS-like_NAD/FAD-binding_dom"/>
</dbReference>
<dbReference type="AlphaFoldDB" id="A0A560H8I6"/>
<dbReference type="SUPFAM" id="SSF52467">
    <property type="entry name" value="DHS-like NAD/FAD-binding domain"/>
    <property type="match status" value="1"/>
</dbReference>
<evidence type="ECO:0000313" key="2">
    <source>
        <dbReference type="Proteomes" id="UP000315751"/>
    </source>
</evidence>
<protein>
    <submittedName>
        <fullName evidence="1">SIR2-like protein</fullName>
    </submittedName>
</protein>
<comment type="caution">
    <text evidence="1">The sequence shown here is derived from an EMBL/GenBank/DDBJ whole genome shotgun (WGS) entry which is preliminary data.</text>
</comment>
<sequence length="313" mass="35131">MAYGVPGMPQLAQHLRASKPEDLDTPASEIWGRFLAAAEEYDLEAALTRESMPDSLTNHIVKETWKFLIKSDLAHFQKNISNRDINPLTNLFRYLLRTVKKEIDVVTTNYDRLAEYAAESGGIHHFTGFGYGHLRTWHGSESTHLLIGRRPVATANVWKVHGSLDWFQTADRTVIGLPVTGVLPAGLLPSIVTPGVEKYRITHGEPYRTILDRADRAMSNAQSYLCIGFGFNDQHIQPKLVQKCERDEVPLVVITKKLSEQARSFLRRGSCRQYMALEESAGGTCMYTQGHPDGIEISGHNLWSLQGFLQLAI</sequence>
<proteinExistence type="predicted"/>